<evidence type="ECO:0000313" key="1">
    <source>
        <dbReference type="EMBL" id="JAD62684.1"/>
    </source>
</evidence>
<organism evidence="1">
    <name type="scientific">Arundo donax</name>
    <name type="common">Giant reed</name>
    <name type="synonym">Donax arundinaceus</name>
    <dbReference type="NCBI Taxonomy" id="35708"/>
    <lineage>
        <taxon>Eukaryota</taxon>
        <taxon>Viridiplantae</taxon>
        <taxon>Streptophyta</taxon>
        <taxon>Embryophyta</taxon>
        <taxon>Tracheophyta</taxon>
        <taxon>Spermatophyta</taxon>
        <taxon>Magnoliopsida</taxon>
        <taxon>Liliopsida</taxon>
        <taxon>Poales</taxon>
        <taxon>Poaceae</taxon>
        <taxon>PACMAD clade</taxon>
        <taxon>Arundinoideae</taxon>
        <taxon>Arundineae</taxon>
        <taxon>Arundo</taxon>
    </lineage>
</organism>
<proteinExistence type="predicted"/>
<protein>
    <submittedName>
        <fullName evidence="1">Uncharacterized protein</fullName>
    </submittedName>
</protein>
<dbReference type="AlphaFoldDB" id="A0A0A9BFF5"/>
<reference evidence="1" key="2">
    <citation type="journal article" date="2015" name="Data Brief">
        <title>Shoot transcriptome of the giant reed, Arundo donax.</title>
        <authorList>
            <person name="Barrero R.A."/>
            <person name="Guerrero F.D."/>
            <person name="Moolhuijzen P."/>
            <person name="Goolsby J.A."/>
            <person name="Tidwell J."/>
            <person name="Bellgard S.E."/>
            <person name="Bellgard M.I."/>
        </authorList>
    </citation>
    <scope>NUCLEOTIDE SEQUENCE</scope>
    <source>
        <tissue evidence="1">Shoot tissue taken approximately 20 cm above the soil surface</tissue>
    </source>
</reference>
<name>A0A0A9BFF5_ARUDO</name>
<reference evidence="1" key="1">
    <citation type="submission" date="2014-09" db="EMBL/GenBank/DDBJ databases">
        <authorList>
            <person name="Magalhaes I.L.F."/>
            <person name="Oliveira U."/>
            <person name="Santos F.R."/>
            <person name="Vidigal T.H.D.A."/>
            <person name="Brescovit A.D."/>
            <person name="Santos A.J."/>
        </authorList>
    </citation>
    <scope>NUCLEOTIDE SEQUENCE</scope>
    <source>
        <tissue evidence="1">Shoot tissue taken approximately 20 cm above the soil surface</tissue>
    </source>
</reference>
<accession>A0A0A9BFF5</accession>
<dbReference type="EMBL" id="GBRH01235211">
    <property type="protein sequence ID" value="JAD62684.1"/>
    <property type="molecule type" value="Transcribed_RNA"/>
</dbReference>
<sequence>MVISEVVEEEEPTVEEPYELAVTMSSAFASKTR</sequence>